<accession>A0A1M4ZK46</accession>
<dbReference type="Proteomes" id="UP000184480">
    <property type="component" value="Unassembled WGS sequence"/>
</dbReference>
<evidence type="ECO:0000313" key="3">
    <source>
        <dbReference type="Proteomes" id="UP000184480"/>
    </source>
</evidence>
<dbReference type="STRING" id="1346286.SAMN05444362_104113"/>
<evidence type="ECO:0000313" key="2">
    <source>
        <dbReference type="EMBL" id="SHF18419.1"/>
    </source>
</evidence>
<sequence>MRKIYCQKINTIYLGVFCALILFANPSNAQVVKINGVTSGIRMQIDPLNNSSGTTGVTDDLVITSDGNLGFGTTAPSVKVEVRGGLRIVDGQQQEGAFFVSDATGLGSWRDADMVGRRIALGNIMTTQNLATTYTNVTSTPLNLKGGLWMIVGRVDVVGTATGTEDRAQFVWIKIEEKTTDTQGTVTTKTISESGLPHMIRTGVYSQYYCTPMVTGFVSIPLEGISQKKREYSIYVKSPSPSYTSPRLTSNLSGAYFYAIKLQ</sequence>
<dbReference type="RefSeq" id="WP_062185146.1">
    <property type="nucleotide sequence ID" value="NZ_BBXL01000039.1"/>
</dbReference>
<keyword evidence="1" id="KW-0732">Signal</keyword>
<proteinExistence type="predicted"/>
<evidence type="ECO:0000256" key="1">
    <source>
        <dbReference type="SAM" id="SignalP"/>
    </source>
</evidence>
<feature type="chain" id="PRO_5009908606" evidence="1">
    <location>
        <begin position="30"/>
        <end position="263"/>
    </location>
</feature>
<reference evidence="3" key="1">
    <citation type="submission" date="2016-11" db="EMBL/GenBank/DDBJ databases">
        <authorList>
            <person name="Varghese N."/>
            <person name="Submissions S."/>
        </authorList>
    </citation>
    <scope>NUCLEOTIDE SEQUENCE [LARGE SCALE GENOMIC DNA]</scope>
    <source>
        <strain evidence="3">DSM 27370</strain>
    </source>
</reference>
<dbReference type="AlphaFoldDB" id="A0A1M4ZK46"/>
<protein>
    <submittedName>
        <fullName evidence="2">Uncharacterized protein</fullName>
    </submittedName>
</protein>
<organism evidence="2 3">
    <name type="scientific">Dysgonomonas macrotermitis</name>
    <dbReference type="NCBI Taxonomy" id="1346286"/>
    <lineage>
        <taxon>Bacteria</taxon>
        <taxon>Pseudomonadati</taxon>
        <taxon>Bacteroidota</taxon>
        <taxon>Bacteroidia</taxon>
        <taxon>Bacteroidales</taxon>
        <taxon>Dysgonomonadaceae</taxon>
        <taxon>Dysgonomonas</taxon>
    </lineage>
</organism>
<dbReference type="EMBL" id="FQUC01000004">
    <property type="protein sequence ID" value="SHF18419.1"/>
    <property type="molecule type" value="Genomic_DNA"/>
</dbReference>
<dbReference type="OrthoDB" id="995806at2"/>
<gene>
    <name evidence="2" type="ORF">SAMN05444362_104113</name>
</gene>
<feature type="signal peptide" evidence="1">
    <location>
        <begin position="1"/>
        <end position="29"/>
    </location>
</feature>
<name>A0A1M4ZK46_9BACT</name>
<keyword evidence="3" id="KW-1185">Reference proteome</keyword>